<dbReference type="PANTHER" id="PTHR46493">
    <property type="entry name" value="PEPTIDYL-PROLYL CIS-TRANS ISOMERASE FKBP3"/>
    <property type="match status" value="1"/>
</dbReference>
<dbReference type="RefSeq" id="XP_031569310.1">
    <property type="nucleotide sequence ID" value="XM_031713450.1"/>
</dbReference>
<proteinExistence type="predicted"/>
<dbReference type="PANTHER" id="PTHR46493:SF1">
    <property type="entry name" value="PEPTIDYL-PROLYL CIS-TRANS ISOMERASE FKBP3"/>
    <property type="match status" value="1"/>
</dbReference>
<comment type="catalytic activity">
    <reaction evidence="2">
        <text>[protein]-peptidylproline (omega=180) = [protein]-peptidylproline (omega=0)</text>
        <dbReference type="Rhea" id="RHEA:16237"/>
        <dbReference type="Rhea" id="RHEA-COMP:10747"/>
        <dbReference type="Rhea" id="RHEA-COMP:10748"/>
        <dbReference type="ChEBI" id="CHEBI:83833"/>
        <dbReference type="ChEBI" id="CHEBI:83834"/>
        <dbReference type="EC" id="5.2.1.8"/>
    </reaction>
</comment>
<keyword evidence="2" id="KW-0697">Rotamase</keyword>
<dbReference type="SUPFAM" id="SSF54534">
    <property type="entry name" value="FKBP-like"/>
    <property type="match status" value="1"/>
</dbReference>
<dbReference type="KEGG" id="aten:116303842"/>
<keyword evidence="5" id="KW-1185">Reference proteome</keyword>
<dbReference type="Gene3D" id="1.10.720.80">
    <property type="match status" value="1"/>
</dbReference>
<dbReference type="InterPro" id="IPR046357">
    <property type="entry name" value="PPIase_dom_sf"/>
</dbReference>
<keyword evidence="1" id="KW-0597">Phosphoprotein</keyword>
<accession>A0A6P8ISL5</accession>
<dbReference type="EC" id="5.2.1.8" evidence="2"/>
<evidence type="ECO:0000256" key="2">
    <source>
        <dbReference type="PROSITE-ProRule" id="PRU00277"/>
    </source>
</evidence>
<dbReference type="Gene3D" id="3.10.50.40">
    <property type="match status" value="1"/>
</dbReference>
<protein>
    <recommendedName>
        <fullName evidence="2">peptidylprolyl isomerase</fullName>
        <ecNumber evidence="2">5.2.1.8</ecNumber>
    </recommendedName>
</protein>
<name>A0A6P8ISL5_ACTTE</name>
<dbReference type="PROSITE" id="PS50059">
    <property type="entry name" value="FKBP_PPIASE"/>
    <property type="match status" value="1"/>
</dbReference>
<dbReference type="InterPro" id="IPR043368">
    <property type="entry name" value="FKBP3"/>
</dbReference>
<dbReference type="CDD" id="cd21063">
    <property type="entry name" value="BTHB_FKBP25"/>
    <property type="match status" value="1"/>
</dbReference>
<dbReference type="GO" id="GO:0003755">
    <property type="term" value="F:peptidyl-prolyl cis-trans isomerase activity"/>
    <property type="evidence" value="ECO:0007669"/>
    <property type="project" value="UniProtKB-KW"/>
</dbReference>
<keyword evidence="2" id="KW-0413">Isomerase</keyword>
<dbReference type="FunCoup" id="A0A6P8ISL5">
    <property type="interactions" value="657"/>
</dbReference>
<dbReference type="Pfam" id="PF18410">
    <property type="entry name" value="BTHB"/>
    <property type="match status" value="1"/>
</dbReference>
<keyword evidence="3" id="KW-0175">Coiled coil</keyword>
<reference evidence="6" key="1">
    <citation type="submission" date="2025-08" db="UniProtKB">
        <authorList>
            <consortium name="RefSeq"/>
        </authorList>
    </citation>
    <scope>IDENTIFICATION</scope>
    <source>
        <tissue evidence="6">Tentacle</tissue>
    </source>
</reference>
<organism evidence="5 6">
    <name type="scientific">Actinia tenebrosa</name>
    <name type="common">Australian red waratah sea anemone</name>
    <dbReference type="NCBI Taxonomy" id="6105"/>
    <lineage>
        <taxon>Eukaryota</taxon>
        <taxon>Metazoa</taxon>
        <taxon>Cnidaria</taxon>
        <taxon>Anthozoa</taxon>
        <taxon>Hexacorallia</taxon>
        <taxon>Actiniaria</taxon>
        <taxon>Actiniidae</taxon>
        <taxon>Actinia</taxon>
    </lineage>
</organism>
<feature type="coiled-coil region" evidence="3">
    <location>
        <begin position="81"/>
        <end position="115"/>
    </location>
</feature>
<evidence type="ECO:0000259" key="4">
    <source>
        <dbReference type="PROSITE" id="PS50059"/>
    </source>
</evidence>
<sequence>MAAQEPTRSYTNEQLNSDAVSKKDIINVLQANATFEFLKEMKLNGKLNNVAKTSKKDHLINAYNAMFEKKAFRQSDEPTLEEQLEEQLAKKTAAMAVADEKKKEAAKEAANTEKEEPKYKKIILKQGDKTTYPSKNDKVSCLYTGKLENGTIFDTNCASTARKNRKGEIKPLIFPVGTGKVIRGWDEALLTMSKGEKAELHIESEWAYGRKGLPDHGIPPFSKLIFEVELVNVAD</sequence>
<dbReference type="InterPro" id="IPR001179">
    <property type="entry name" value="PPIase_FKBP_dom"/>
</dbReference>
<dbReference type="OrthoDB" id="1902587at2759"/>
<gene>
    <name evidence="6" type="primary">LOC116303842</name>
</gene>
<evidence type="ECO:0000256" key="3">
    <source>
        <dbReference type="SAM" id="Coils"/>
    </source>
</evidence>
<evidence type="ECO:0000313" key="6">
    <source>
        <dbReference type="RefSeq" id="XP_031569310.1"/>
    </source>
</evidence>
<feature type="domain" description="PPIase FKBP-type" evidence="4">
    <location>
        <begin position="136"/>
        <end position="234"/>
    </location>
</feature>
<dbReference type="Proteomes" id="UP000515163">
    <property type="component" value="Unplaced"/>
</dbReference>
<dbReference type="GeneID" id="116303842"/>
<dbReference type="InterPro" id="IPR041200">
    <property type="entry name" value="FKBP3_BTHB"/>
</dbReference>
<dbReference type="AlphaFoldDB" id="A0A6P8ISL5"/>
<dbReference type="Pfam" id="PF00254">
    <property type="entry name" value="FKBP_C"/>
    <property type="match status" value="1"/>
</dbReference>
<evidence type="ECO:0000313" key="5">
    <source>
        <dbReference type="Proteomes" id="UP000515163"/>
    </source>
</evidence>
<dbReference type="InParanoid" id="A0A6P8ISL5"/>
<evidence type="ECO:0000256" key="1">
    <source>
        <dbReference type="ARBA" id="ARBA00022553"/>
    </source>
</evidence>